<keyword evidence="1" id="KW-0472">Membrane</keyword>
<feature type="transmembrane region" description="Helical" evidence="1">
    <location>
        <begin position="12"/>
        <end position="31"/>
    </location>
</feature>
<dbReference type="AlphaFoldDB" id="A0A161YJ42"/>
<proteinExistence type="predicted"/>
<name>A0A161YJ42_9CLOT</name>
<dbReference type="PATRIC" id="fig|1121326.3.peg.4252"/>
<dbReference type="EMBL" id="LWAE01000005">
    <property type="protein sequence ID" value="KZL90422.1"/>
    <property type="molecule type" value="Genomic_DNA"/>
</dbReference>
<accession>A0A161YJ42</accession>
<reference evidence="2 3" key="1">
    <citation type="submission" date="2016-04" db="EMBL/GenBank/DDBJ databases">
        <title>Genome sequence of Clostridium magnum DSM 2767.</title>
        <authorList>
            <person name="Poehlein A."/>
            <person name="Uhlig R."/>
            <person name="Fischer R."/>
            <person name="Bahl H."/>
            <person name="Daniel R."/>
        </authorList>
    </citation>
    <scope>NUCLEOTIDE SEQUENCE [LARGE SCALE GENOMIC DNA]</scope>
    <source>
        <strain evidence="2 3">DSM 2767</strain>
    </source>
</reference>
<keyword evidence="3" id="KW-1185">Reference proteome</keyword>
<evidence type="ECO:0000256" key="1">
    <source>
        <dbReference type="SAM" id="Phobius"/>
    </source>
</evidence>
<dbReference type="Proteomes" id="UP000076603">
    <property type="component" value="Unassembled WGS sequence"/>
</dbReference>
<evidence type="ECO:0000313" key="3">
    <source>
        <dbReference type="Proteomes" id="UP000076603"/>
    </source>
</evidence>
<keyword evidence="1" id="KW-0812">Transmembrane</keyword>
<protein>
    <submittedName>
        <fullName evidence="2">Uncharacterized protein</fullName>
    </submittedName>
</protein>
<evidence type="ECO:0000313" key="2">
    <source>
        <dbReference type="EMBL" id="KZL90422.1"/>
    </source>
</evidence>
<sequence>MYRLEWEISKGALIANICIATLLLIAGALFFKEGFTIQKFLG</sequence>
<gene>
    <name evidence="2" type="ORF">CLMAG_41930</name>
</gene>
<comment type="caution">
    <text evidence="2">The sequence shown here is derived from an EMBL/GenBank/DDBJ whole genome shotgun (WGS) entry which is preliminary data.</text>
</comment>
<organism evidence="2 3">
    <name type="scientific">Clostridium magnum DSM 2767</name>
    <dbReference type="NCBI Taxonomy" id="1121326"/>
    <lineage>
        <taxon>Bacteria</taxon>
        <taxon>Bacillati</taxon>
        <taxon>Bacillota</taxon>
        <taxon>Clostridia</taxon>
        <taxon>Eubacteriales</taxon>
        <taxon>Clostridiaceae</taxon>
        <taxon>Clostridium</taxon>
    </lineage>
</organism>
<dbReference type="RefSeq" id="WP_278331194.1">
    <property type="nucleotide sequence ID" value="NZ_FQXL01000008.1"/>
</dbReference>
<keyword evidence="1" id="KW-1133">Transmembrane helix</keyword>